<name>A0ABV1MMA7_9BACI</name>
<dbReference type="CDD" id="cd02440">
    <property type="entry name" value="AdoMet_MTases"/>
    <property type="match status" value="1"/>
</dbReference>
<dbReference type="GO" id="GO:0008168">
    <property type="term" value="F:methyltransferase activity"/>
    <property type="evidence" value="ECO:0007669"/>
    <property type="project" value="UniProtKB-KW"/>
</dbReference>
<comment type="caution">
    <text evidence="2">The sequence shown here is derived from an EMBL/GenBank/DDBJ whole genome shotgun (WGS) entry which is preliminary data.</text>
</comment>
<feature type="domain" description="Ribosomal RNA large subunit methyltransferase K/L-like methyltransferase" evidence="1">
    <location>
        <begin position="159"/>
        <end position="255"/>
    </location>
</feature>
<dbReference type="InterPro" id="IPR029063">
    <property type="entry name" value="SAM-dependent_MTases_sf"/>
</dbReference>
<gene>
    <name evidence="2" type="ORF">ABNX05_03250</name>
</gene>
<dbReference type="Proteomes" id="UP001478862">
    <property type="component" value="Unassembled WGS sequence"/>
</dbReference>
<keyword evidence="3" id="KW-1185">Reference proteome</keyword>
<organism evidence="2 3">
    <name type="scientific">Lysinibacillus zambalensis</name>
    <dbReference type="NCBI Taxonomy" id="3160866"/>
    <lineage>
        <taxon>Bacteria</taxon>
        <taxon>Bacillati</taxon>
        <taxon>Bacillota</taxon>
        <taxon>Bacilli</taxon>
        <taxon>Bacillales</taxon>
        <taxon>Bacillaceae</taxon>
        <taxon>Lysinibacillus</taxon>
    </lineage>
</organism>
<dbReference type="InterPro" id="IPR000241">
    <property type="entry name" value="RlmKL-like_Mtase"/>
</dbReference>
<dbReference type="SUPFAM" id="SSF53335">
    <property type="entry name" value="S-adenosyl-L-methionine-dependent methyltransferases"/>
    <property type="match status" value="1"/>
</dbReference>
<protein>
    <submittedName>
        <fullName evidence="2">RNA methyltransferase</fullName>
    </submittedName>
</protein>
<dbReference type="EMBL" id="JBEGDG010000002">
    <property type="protein sequence ID" value="MEQ6353626.1"/>
    <property type="molecule type" value="Genomic_DNA"/>
</dbReference>
<sequence length="317" mass="36251">MSNEQNNSKFIYTYVHHVDEYDLCRMEMRSFFNLDSQSNYIISPIKIDPSRSPFMQDRLEVLFEDNSIENIKTLVKDLKVKEATYKVVCLNSMDIGDEKKIHLPERRMIEREVGLCIDGEPELNEPEVVFGLILIDGIWYFGKHMKSESIWHNHLHKPHSYSTALSTRVARTVANIAVPQPQNIRAIDPCCGIGTVVIEALSMGINIEGRDINYNVCQGSRKNISYFGLTGNITLGPISEVKEHYDVAIIDLPYNLFTHISTEDQFNILQHARRIADKVVVVTIETIDDLIEDAGFVISDRCVAKKQSFLRQILLCE</sequence>
<dbReference type="Pfam" id="PF01170">
    <property type="entry name" value="UPF0020"/>
    <property type="match status" value="1"/>
</dbReference>
<accession>A0ABV1MMA7</accession>
<dbReference type="RefSeq" id="WP_349658400.1">
    <property type="nucleotide sequence ID" value="NZ_JBEGDG010000002.1"/>
</dbReference>
<keyword evidence="2" id="KW-0808">Transferase</keyword>
<reference evidence="2 3" key="1">
    <citation type="submission" date="2024-06" db="EMBL/GenBank/DDBJ databases">
        <title>Lysinibacillus zambalefons sp. nov., a Novel Firmicute Isolated from the Poon Bato Zambales Hyperalkaline Spring.</title>
        <authorList>
            <person name="Aja J.A."/>
            <person name="Lazaro J.E.H."/>
            <person name="Llorin L.D."/>
            <person name="Lim K.R."/>
            <person name="Teodosio J."/>
            <person name="Dalisay D.S."/>
        </authorList>
    </citation>
    <scope>NUCLEOTIDE SEQUENCE [LARGE SCALE GENOMIC DNA]</scope>
    <source>
        <strain evidence="2 3">M3</strain>
    </source>
</reference>
<proteinExistence type="predicted"/>
<dbReference type="Gene3D" id="3.40.50.150">
    <property type="entry name" value="Vaccinia Virus protein VP39"/>
    <property type="match status" value="1"/>
</dbReference>
<evidence type="ECO:0000313" key="3">
    <source>
        <dbReference type="Proteomes" id="UP001478862"/>
    </source>
</evidence>
<dbReference type="PANTHER" id="PTHR14911:SF13">
    <property type="entry name" value="TRNA (GUANINE(6)-N2)-METHYLTRANSFERASE THUMP3"/>
    <property type="match status" value="1"/>
</dbReference>
<evidence type="ECO:0000313" key="2">
    <source>
        <dbReference type="EMBL" id="MEQ6353626.1"/>
    </source>
</evidence>
<dbReference type="GO" id="GO:0032259">
    <property type="term" value="P:methylation"/>
    <property type="evidence" value="ECO:0007669"/>
    <property type="project" value="UniProtKB-KW"/>
</dbReference>
<evidence type="ECO:0000259" key="1">
    <source>
        <dbReference type="Pfam" id="PF01170"/>
    </source>
</evidence>
<dbReference type="PANTHER" id="PTHR14911">
    <property type="entry name" value="THUMP DOMAIN-CONTAINING"/>
    <property type="match status" value="1"/>
</dbReference>
<keyword evidence="2" id="KW-0489">Methyltransferase</keyword>